<reference evidence="3" key="1">
    <citation type="journal article" date="2014" name="Int. J. Syst. Evol. Microbiol.">
        <title>Complete genome sequence of Corynebacterium casei LMG S-19264T (=DSM 44701T), isolated from a smear-ripened cheese.</title>
        <authorList>
            <consortium name="US DOE Joint Genome Institute (JGI-PGF)"/>
            <person name="Walter F."/>
            <person name="Albersmeier A."/>
            <person name="Kalinowski J."/>
            <person name="Ruckert C."/>
        </authorList>
    </citation>
    <scope>NUCLEOTIDE SEQUENCE</scope>
    <source>
        <strain evidence="3">CGMCC 1.15794</strain>
    </source>
</reference>
<evidence type="ECO:0000313" key="3">
    <source>
        <dbReference type="EMBL" id="GGH51523.1"/>
    </source>
</evidence>
<feature type="region of interest" description="Disordered" evidence="2">
    <location>
        <begin position="211"/>
        <end position="247"/>
    </location>
</feature>
<dbReference type="AlphaFoldDB" id="A0A917IIP8"/>
<dbReference type="InterPro" id="IPR013422">
    <property type="entry name" value="CRISPR-assoc_prot_Cas5_N"/>
</dbReference>
<evidence type="ECO:0000313" key="4">
    <source>
        <dbReference type="Proteomes" id="UP000657592"/>
    </source>
</evidence>
<protein>
    <submittedName>
        <fullName evidence="3">Type I-E CRISPR-associated protein Cas5/CasD</fullName>
    </submittedName>
</protein>
<organism evidence="3 4">
    <name type="scientific">Microbacterium album</name>
    <dbReference type="NCBI Taxonomy" id="2053191"/>
    <lineage>
        <taxon>Bacteria</taxon>
        <taxon>Bacillati</taxon>
        <taxon>Actinomycetota</taxon>
        <taxon>Actinomycetes</taxon>
        <taxon>Micrococcales</taxon>
        <taxon>Microbacteriaceae</taxon>
        <taxon>Microbacterium</taxon>
    </lineage>
</organism>
<dbReference type="InterPro" id="IPR021124">
    <property type="entry name" value="CRISPR-assoc_prot_Cas5"/>
</dbReference>
<evidence type="ECO:0000256" key="2">
    <source>
        <dbReference type="SAM" id="MobiDB-lite"/>
    </source>
</evidence>
<reference evidence="3" key="2">
    <citation type="submission" date="2020-09" db="EMBL/GenBank/DDBJ databases">
        <authorList>
            <person name="Sun Q."/>
            <person name="Zhou Y."/>
        </authorList>
    </citation>
    <scope>NUCLEOTIDE SEQUENCE</scope>
    <source>
        <strain evidence="3">CGMCC 1.15794</strain>
    </source>
</reference>
<dbReference type="GO" id="GO:0003723">
    <property type="term" value="F:RNA binding"/>
    <property type="evidence" value="ECO:0007669"/>
    <property type="project" value="InterPro"/>
</dbReference>
<dbReference type="CDD" id="cd09756">
    <property type="entry name" value="Cas5_I-E"/>
    <property type="match status" value="1"/>
</dbReference>
<accession>A0A917IIP8</accession>
<evidence type="ECO:0000256" key="1">
    <source>
        <dbReference type="ARBA" id="ARBA00023118"/>
    </source>
</evidence>
<dbReference type="Proteomes" id="UP000657592">
    <property type="component" value="Unassembled WGS sequence"/>
</dbReference>
<dbReference type="InterPro" id="IPR010147">
    <property type="entry name" value="CRISPR-assoc_prot_CasD"/>
</dbReference>
<sequence length="247" mass="27576">MTTLLIELAGAQQSWGSRSRFSRRATDLAPTKSGVIGLIAAALGMDRTAPLDRFADLRYGVRIDQPGRVERDFQTTRSLDGQTSFPLSHRFYLADAVFLAGVQTASAELHEYRRALASPYYPLYLGRRAFPPAGPLRTELVEAPLEEALREAPWRARPHHLRRIREATVELDLIVDARGEDEIVESLQDVPQSFDPRRRRYGSRDIALSTVTVVHPTPPQQRPAGRGELLGSSTDHDPEALLSDEEV</sequence>
<dbReference type="RefSeq" id="WP_188757304.1">
    <property type="nucleotide sequence ID" value="NZ_BMJY01000027.1"/>
</dbReference>
<dbReference type="Pfam" id="PF09704">
    <property type="entry name" value="Cas_Cas5d"/>
    <property type="match status" value="1"/>
</dbReference>
<dbReference type="Gene3D" id="3.30.70.2660">
    <property type="match status" value="1"/>
</dbReference>
<gene>
    <name evidence="3" type="ORF">GCM10010921_30990</name>
</gene>
<name>A0A917IIP8_9MICO</name>
<dbReference type="GO" id="GO:0043571">
    <property type="term" value="P:maintenance of CRISPR repeat elements"/>
    <property type="evidence" value="ECO:0007669"/>
    <property type="project" value="InterPro"/>
</dbReference>
<keyword evidence="1" id="KW-0051">Antiviral defense</keyword>
<comment type="caution">
    <text evidence="3">The sequence shown here is derived from an EMBL/GenBank/DDBJ whole genome shotgun (WGS) entry which is preliminary data.</text>
</comment>
<dbReference type="GO" id="GO:0051607">
    <property type="term" value="P:defense response to virus"/>
    <property type="evidence" value="ECO:0007669"/>
    <property type="project" value="UniProtKB-KW"/>
</dbReference>
<keyword evidence="4" id="KW-1185">Reference proteome</keyword>
<dbReference type="NCBIfam" id="TIGR01868">
    <property type="entry name" value="casD_Cas5e"/>
    <property type="match status" value="1"/>
</dbReference>
<dbReference type="EMBL" id="BMJY01000027">
    <property type="protein sequence ID" value="GGH51523.1"/>
    <property type="molecule type" value="Genomic_DNA"/>
</dbReference>
<dbReference type="NCBIfam" id="TIGR02593">
    <property type="entry name" value="CRISPR_cas5"/>
    <property type="match status" value="1"/>
</dbReference>
<proteinExistence type="predicted"/>